<feature type="compositionally biased region" description="Low complexity" evidence="1">
    <location>
        <begin position="58"/>
        <end position="69"/>
    </location>
</feature>
<evidence type="ECO:0000256" key="1">
    <source>
        <dbReference type="SAM" id="MobiDB-lite"/>
    </source>
</evidence>
<evidence type="ECO:0000313" key="2">
    <source>
        <dbReference type="EMBL" id="KAL1639645.1"/>
    </source>
</evidence>
<reference evidence="2 3" key="1">
    <citation type="journal article" date="2023" name="Plant Dis.">
        <title>First Report of Diplodia intermedia Causing Canker and Dieback Diseases on Apple Trees in Canada.</title>
        <authorList>
            <person name="Ellouze W."/>
            <person name="Ilyukhin E."/>
            <person name="Sulman M."/>
            <person name="Ali S."/>
        </authorList>
    </citation>
    <scope>NUCLEOTIDE SEQUENCE [LARGE SCALE GENOMIC DNA]</scope>
    <source>
        <strain evidence="2 3">M45-28</strain>
    </source>
</reference>
<feature type="region of interest" description="Disordered" evidence="1">
    <location>
        <begin position="27"/>
        <end position="69"/>
    </location>
</feature>
<accession>A0ABR3TJF3</accession>
<sequence length="269" mass="26267">MVTRTAPIDGSTTSIFTIFPSRNSQPTVILGTPAQNPLDSITPSSGSNAATGTPAVLGGASSSSASGGSPLATSAVLGGTASPPAATPLVTSPATTSVEAPSVLTLFQTSGSVLFTTLFGTMVSQLVPTTIVVVNYPTDMVFPTPSPTTPTLSMPAISFSGSAATAAAAASQTSGRIRGGPIILLPTPSSSSSAPNGASSVPTSSPSLPSLQTTVPTTLVTASRPAGLVTSLVPDAAACVPGYRQVVGTYGPDGTFETIATVTPAVSSV</sequence>
<feature type="compositionally biased region" description="Polar residues" evidence="1">
    <location>
        <begin position="27"/>
        <end position="51"/>
    </location>
</feature>
<feature type="region of interest" description="Disordered" evidence="1">
    <location>
        <begin position="178"/>
        <end position="212"/>
    </location>
</feature>
<keyword evidence="3" id="KW-1185">Reference proteome</keyword>
<evidence type="ECO:0000313" key="3">
    <source>
        <dbReference type="Proteomes" id="UP001521184"/>
    </source>
</evidence>
<feature type="compositionally biased region" description="Low complexity" evidence="1">
    <location>
        <begin position="180"/>
        <end position="212"/>
    </location>
</feature>
<organism evidence="2 3">
    <name type="scientific">Diplodia intermedia</name>
    <dbReference type="NCBI Taxonomy" id="856260"/>
    <lineage>
        <taxon>Eukaryota</taxon>
        <taxon>Fungi</taxon>
        <taxon>Dikarya</taxon>
        <taxon>Ascomycota</taxon>
        <taxon>Pezizomycotina</taxon>
        <taxon>Dothideomycetes</taxon>
        <taxon>Dothideomycetes incertae sedis</taxon>
        <taxon>Botryosphaeriales</taxon>
        <taxon>Botryosphaeriaceae</taxon>
        <taxon>Diplodia</taxon>
    </lineage>
</organism>
<proteinExistence type="predicted"/>
<name>A0ABR3TJF3_9PEZI</name>
<gene>
    <name evidence="2" type="ORF">SLS58_007704</name>
</gene>
<comment type="caution">
    <text evidence="2">The sequence shown here is derived from an EMBL/GenBank/DDBJ whole genome shotgun (WGS) entry which is preliminary data.</text>
</comment>
<dbReference type="EMBL" id="JAKEKT020000060">
    <property type="protein sequence ID" value="KAL1639645.1"/>
    <property type="molecule type" value="Genomic_DNA"/>
</dbReference>
<protein>
    <submittedName>
        <fullName evidence="2">Uncharacterized protein</fullName>
    </submittedName>
</protein>
<dbReference type="Proteomes" id="UP001521184">
    <property type="component" value="Unassembled WGS sequence"/>
</dbReference>